<keyword evidence="3" id="KW-1185">Reference proteome</keyword>
<dbReference type="EMBL" id="VRMA01000015">
    <property type="protein sequence ID" value="TXK59247.1"/>
    <property type="molecule type" value="Genomic_DNA"/>
</dbReference>
<dbReference type="Proteomes" id="UP000321317">
    <property type="component" value="Unassembled WGS sequence"/>
</dbReference>
<dbReference type="PROSITE" id="PS51257">
    <property type="entry name" value="PROKAR_LIPOPROTEIN"/>
    <property type="match status" value="1"/>
</dbReference>
<evidence type="ECO:0000313" key="2">
    <source>
        <dbReference type="EMBL" id="TXK59247.1"/>
    </source>
</evidence>
<gene>
    <name evidence="2" type="ORF">FVD16_01795</name>
</gene>
<dbReference type="RefSeq" id="WP_147734436.1">
    <property type="nucleotide sequence ID" value="NZ_JANKHQ010000003.1"/>
</dbReference>
<dbReference type="InterPro" id="IPR025264">
    <property type="entry name" value="Cag12"/>
</dbReference>
<evidence type="ECO:0000256" key="1">
    <source>
        <dbReference type="SAM" id="SignalP"/>
    </source>
</evidence>
<keyword evidence="1" id="KW-0732">Signal</keyword>
<sequence length="136" mass="15392">MKNIKLSLALASVILLAGCGAKSPTKLQNSKNLGINNALLEQKYSFIPKDEFLSHTNFVYELELIPSGEYLIANELMVKTFLLAHNASKIIIVGDEDKIKAYKNYFLENGVRADMYLQPLDDYQNDSVKLLFFNKK</sequence>
<accession>A0ABY3L4A8</accession>
<feature type="signal peptide" evidence="1">
    <location>
        <begin position="1"/>
        <end position="21"/>
    </location>
</feature>
<protein>
    <submittedName>
        <fullName evidence="2">Cag pathogenicity island protein</fullName>
    </submittedName>
</protein>
<reference evidence="2 3" key="1">
    <citation type="submission" date="2019-08" db="EMBL/GenBank/DDBJ databases">
        <title>Rapid identification of Enteric Bacteria from Whole Genome Sequences (WGS) using Average Nucleotide Identity (ANI).</title>
        <authorList>
            <person name="Lane C."/>
        </authorList>
    </citation>
    <scope>NUCLEOTIDE SEQUENCE [LARGE SCALE GENOMIC DNA]</scope>
    <source>
        <strain evidence="2 3">D4984</strain>
    </source>
</reference>
<feature type="chain" id="PRO_5047468690" evidence="1">
    <location>
        <begin position="22"/>
        <end position="136"/>
    </location>
</feature>
<proteinExistence type="predicted"/>
<evidence type="ECO:0000313" key="3">
    <source>
        <dbReference type="Proteomes" id="UP000321317"/>
    </source>
</evidence>
<organism evidence="2 3">
    <name type="scientific">Campylobacter helveticus</name>
    <dbReference type="NCBI Taxonomy" id="28898"/>
    <lineage>
        <taxon>Bacteria</taxon>
        <taxon>Pseudomonadati</taxon>
        <taxon>Campylobacterota</taxon>
        <taxon>Epsilonproteobacteria</taxon>
        <taxon>Campylobacterales</taxon>
        <taxon>Campylobacteraceae</taxon>
        <taxon>Campylobacter</taxon>
    </lineage>
</organism>
<comment type="caution">
    <text evidence="2">The sequence shown here is derived from an EMBL/GenBank/DDBJ whole genome shotgun (WGS) entry which is preliminary data.</text>
</comment>
<dbReference type="Pfam" id="PF13117">
    <property type="entry name" value="Cag12"/>
    <property type="match status" value="1"/>
</dbReference>
<name>A0ABY3L4A8_9BACT</name>